<dbReference type="EMBL" id="UINC01065208">
    <property type="protein sequence ID" value="SVB94631.1"/>
    <property type="molecule type" value="Genomic_DNA"/>
</dbReference>
<feature type="non-terminal residue" evidence="2">
    <location>
        <position position="1"/>
    </location>
</feature>
<organism evidence="2">
    <name type="scientific">marine metagenome</name>
    <dbReference type="NCBI Taxonomy" id="408172"/>
    <lineage>
        <taxon>unclassified sequences</taxon>
        <taxon>metagenomes</taxon>
        <taxon>ecological metagenomes</taxon>
    </lineage>
</organism>
<dbReference type="Pfam" id="PF11958">
    <property type="entry name" value="DUF3472"/>
    <property type="match status" value="1"/>
</dbReference>
<reference evidence="2" key="1">
    <citation type="submission" date="2018-05" db="EMBL/GenBank/DDBJ databases">
        <authorList>
            <person name="Lanie J.A."/>
            <person name="Ng W.-L."/>
            <person name="Kazmierczak K.M."/>
            <person name="Andrzejewski T.M."/>
            <person name="Davidsen T.M."/>
            <person name="Wayne K.J."/>
            <person name="Tettelin H."/>
            <person name="Glass J.I."/>
            <person name="Rusch D."/>
            <person name="Podicherti R."/>
            <person name="Tsui H.-C.T."/>
            <person name="Winkler M.E."/>
        </authorList>
    </citation>
    <scope>NUCLEOTIDE SEQUENCE</scope>
</reference>
<protein>
    <recommendedName>
        <fullName evidence="3">DUF5077 domain-containing protein</fullName>
    </recommendedName>
</protein>
<feature type="region of interest" description="Disordered" evidence="1">
    <location>
        <begin position="200"/>
        <end position="238"/>
    </location>
</feature>
<evidence type="ECO:0008006" key="3">
    <source>
        <dbReference type="Google" id="ProtNLM"/>
    </source>
</evidence>
<accession>A0A382I7G3</accession>
<dbReference type="InterPro" id="IPR021862">
    <property type="entry name" value="DUF3472"/>
</dbReference>
<evidence type="ECO:0000313" key="2">
    <source>
        <dbReference type="EMBL" id="SVB94631.1"/>
    </source>
</evidence>
<name>A0A382I7G3_9ZZZZ</name>
<gene>
    <name evidence="2" type="ORF">METZ01_LOCUS247485</name>
</gene>
<evidence type="ECO:0000256" key="1">
    <source>
        <dbReference type="SAM" id="MobiDB-lite"/>
    </source>
</evidence>
<dbReference type="AlphaFoldDB" id="A0A382I7G3"/>
<proteinExistence type="predicted"/>
<sequence>YTYYETLGWSGKASGYAGIQAHPKAHNFIFSIWDNKSHKAPIKAVHKGPGTEIQKFGGEGTGLKSWNFTLGWDVDTWYTLVARCWPVGDHMHYGYWSRSGKTGKWTHLVTMDVAVKDAYFQGGTGAFIEDWLETGVNARTSHHRNGWKRKLDGQWHPFGVGRYSVNYWDLDPGKRSYNFRANWNAGIARDKSGPYYFMTAGGRDTRPTTKNPSRFTIKRSDKKPDLPGFIINAHKPSP</sequence>